<dbReference type="EMBL" id="FODD01000027">
    <property type="protein sequence ID" value="SEO46351.1"/>
    <property type="molecule type" value="Genomic_DNA"/>
</dbReference>
<dbReference type="InterPro" id="IPR036390">
    <property type="entry name" value="WH_DNA-bd_sf"/>
</dbReference>
<keyword evidence="2" id="KW-0238">DNA-binding</keyword>
<dbReference type="STRING" id="310780.SAMN05216267_102751"/>
<dbReference type="InterPro" id="IPR036388">
    <property type="entry name" value="WH-like_DNA-bd_sf"/>
</dbReference>
<dbReference type="Proteomes" id="UP000181951">
    <property type="component" value="Unassembled WGS sequence"/>
</dbReference>
<reference evidence="5 6" key="1">
    <citation type="submission" date="2016-10" db="EMBL/GenBank/DDBJ databases">
        <authorList>
            <person name="de Groot N.N."/>
        </authorList>
    </citation>
    <scope>NUCLEOTIDE SEQUENCE [LARGE SCALE GENOMIC DNA]</scope>
    <source>
        <strain evidence="5 6">CGMCC 4.2026</strain>
    </source>
</reference>
<sequence>MASSWMHDSTCSVSRSLGVLGENWTLLILREALTGTTRFAEFRSALGLAADVLSRRLATLVEYGVMYREPYQEPGSRTRYEYHLTDAGQELEVVLGALQQWGDRNLPRPEGPSIQRRAMRTDRPVHVAFIDDLGYEVPWADVRAVRTDVYPEEDSEGESADQAG</sequence>
<evidence type="ECO:0000313" key="6">
    <source>
        <dbReference type="Proteomes" id="UP000181951"/>
    </source>
</evidence>
<dbReference type="PROSITE" id="PS51118">
    <property type="entry name" value="HTH_HXLR"/>
    <property type="match status" value="1"/>
</dbReference>
<evidence type="ECO:0000256" key="2">
    <source>
        <dbReference type="ARBA" id="ARBA00023125"/>
    </source>
</evidence>
<dbReference type="OrthoDB" id="9792527at2"/>
<keyword evidence="1" id="KW-0805">Transcription regulation</keyword>
<evidence type="ECO:0000313" key="5">
    <source>
        <dbReference type="EMBL" id="SEO46351.1"/>
    </source>
</evidence>
<organism evidence="5 6">
    <name type="scientific">Actinacidiphila rubida</name>
    <dbReference type="NCBI Taxonomy" id="310780"/>
    <lineage>
        <taxon>Bacteria</taxon>
        <taxon>Bacillati</taxon>
        <taxon>Actinomycetota</taxon>
        <taxon>Actinomycetes</taxon>
        <taxon>Kitasatosporales</taxon>
        <taxon>Streptomycetaceae</taxon>
        <taxon>Actinacidiphila</taxon>
    </lineage>
</organism>
<evidence type="ECO:0000256" key="1">
    <source>
        <dbReference type="ARBA" id="ARBA00023015"/>
    </source>
</evidence>
<accession>A0A1H8PX62</accession>
<dbReference type="RefSeq" id="WP_069463392.1">
    <property type="nucleotide sequence ID" value="NZ_FODD01000027.1"/>
</dbReference>
<dbReference type="SUPFAM" id="SSF46785">
    <property type="entry name" value="Winged helix' DNA-binding domain"/>
    <property type="match status" value="1"/>
</dbReference>
<name>A0A1H8PX62_9ACTN</name>
<dbReference type="Pfam" id="PF01638">
    <property type="entry name" value="HxlR"/>
    <property type="match status" value="1"/>
</dbReference>
<evidence type="ECO:0000259" key="4">
    <source>
        <dbReference type="PROSITE" id="PS51118"/>
    </source>
</evidence>
<feature type="domain" description="HTH hxlR-type" evidence="4">
    <location>
        <begin position="11"/>
        <end position="110"/>
    </location>
</feature>
<protein>
    <submittedName>
        <fullName evidence="5">Transcriptional regulator, HxlR family</fullName>
    </submittedName>
</protein>
<keyword evidence="6" id="KW-1185">Reference proteome</keyword>
<dbReference type="InterPro" id="IPR002577">
    <property type="entry name" value="HTH_HxlR"/>
</dbReference>
<dbReference type="GO" id="GO:0003677">
    <property type="term" value="F:DNA binding"/>
    <property type="evidence" value="ECO:0007669"/>
    <property type="project" value="UniProtKB-KW"/>
</dbReference>
<keyword evidence="3" id="KW-0804">Transcription</keyword>
<dbReference type="Gene3D" id="1.10.10.10">
    <property type="entry name" value="Winged helix-like DNA-binding domain superfamily/Winged helix DNA-binding domain"/>
    <property type="match status" value="1"/>
</dbReference>
<dbReference type="AlphaFoldDB" id="A0A1H8PX62"/>
<gene>
    <name evidence="5" type="ORF">SAMN05216267_102751</name>
</gene>
<evidence type="ECO:0000256" key="3">
    <source>
        <dbReference type="ARBA" id="ARBA00023163"/>
    </source>
</evidence>
<proteinExistence type="predicted"/>
<dbReference type="PANTHER" id="PTHR33204">
    <property type="entry name" value="TRANSCRIPTIONAL REGULATOR, MARR FAMILY"/>
    <property type="match status" value="1"/>
</dbReference>
<dbReference type="PANTHER" id="PTHR33204:SF18">
    <property type="entry name" value="TRANSCRIPTIONAL REGULATORY PROTEIN"/>
    <property type="match status" value="1"/>
</dbReference>